<feature type="chain" id="PRO_5026886271" evidence="7">
    <location>
        <begin position="21"/>
        <end position="242"/>
    </location>
</feature>
<evidence type="ECO:0000256" key="5">
    <source>
        <dbReference type="ARBA" id="ARBA00023180"/>
    </source>
</evidence>
<dbReference type="OrthoDB" id="10046613at2759"/>
<evidence type="ECO:0000256" key="2">
    <source>
        <dbReference type="ARBA" id="ARBA00008960"/>
    </source>
</evidence>
<feature type="region of interest" description="Disordered" evidence="6">
    <location>
        <begin position="128"/>
        <end position="185"/>
    </location>
</feature>
<name>A0A6L2Q4U7_COPFO</name>
<gene>
    <name evidence="8" type="ORF">Cfor_08383</name>
</gene>
<evidence type="ECO:0000256" key="1">
    <source>
        <dbReference type="ARBA" id="ARBA00004613"/>
    </source>
</evidence>
<dbReference type="InterPro" id="IPR031420">
    <property type="entry name" value="UPF0669"/>
</dbReference>
<dbReference type="InParanoid" id="A0A6L2Q4U7"/>
<feature type="compositionally biased region" description="Basic and acidic residues" evidence="6">
    <location>
        <begin position="136"/>
        <end position="153"/>
    </location>
</feature>
<comment type="subcellular location">
    <subcellularLocation>
        <location evidence="1">Secreted</location>
    </subcellularLocation>
</comment>
<keyword evidence="3" id="KW-0964">Secreted</keyword>
<keyword evidence="4 7" id="KW-0732">Signal</keyword>
<dbReference type="Proteomes" id="UP000502823">
    <property type="component" value="Unassembled WGS sequence"/>
</dbReference>
<evidence type="ECO:0000313" key="8">
    <source>
        <dbReference type="EMBL" id="GFG39434.1"/>
    </source>
</evidence>
<keyword evidence="9" id="KW-1185">Reference proteome</keyword>
<accession>A0A6L2Q4U7</accession>
<organism evidence="8 9">
    <name type="scientific">Coptotermes formosanus</name>
    <name type="common">Formosan subterranean termite</name>
    <dbReference type="NCBI Taxonomy" id="36987"/>
    <lineage>
        <taxon>Eukaryota</taxon>
        <taxon>Metazoa</taxon>
        <taxon>Ecdysozoa</taxon>
        <taxon>Arthropoda</taxon>
        <taxon>Hexapoda</taxon>
        <taxon>Insecta</taxon>
        <taxon>Pterygota</taxon>
        <taxon>Neoptera</taxon>
        <taxon>Polyneoptera</taxon>
        <taxon>Dictyoptera</taxon>
        <taxon>Blattodea</taxon>
        <taxon>Blattoidea</taxon>
        <taxon>Termitoidae</taxon>
        <taxon>Rhinotermitidae</taxon>
        <taxon>Coptotermes</taxon>
    </lineage>
</organism>
<evidence type="ECO:0000256" key="4">
    <source>
        <dbReference type="ARBA" id="ARBA00022729"/>
    </source>
</evidence>
<dbReference type="AlphaFoldDB" id="A0A6L2Q4U7"/>
<keyword evidence="5" id="KW-0325">Glycoprotein</keyword>
<sequence>METTFCLCFCLFLLVVVTSGEHLLHSVAGEVGRGNYTYYSLMYDGPITLYLHSELGDADLYVSQTVTKPTFEPETYCLQSSTCGLDVIHIPRSFLRPVGIGVYGHVSHEVSIYLLEVFYREEDETDKFDPYSTELNQDKQQEETASSEKKQQPEEQYSAKARTSDSNQPEKSDTKRKSSKRKHNAHHPLDPIWRVLFETKWQPYLHFCLLNLTPEYSLSFSSPEAVIFASVIKDSKDDVRCK</sequence>
<comment type="similarity">
    <text evidence="2">Belongs to the UPF0669 family.</text>
</comment>
<protein>
    <submittedName>
        <fullName evidence="8">Uncharacterized protein</fullName>
    </submittedName>
</protein>
<proteinExistence type="inferred from homology"/>
<dbReference type="EMBL" id="BLKM01000900">
    <property type="protein sequence ID" value="GFG39434.1"/>
    <property type="molecule type" value="Genomic_DNA"/>
</dbReference>
<evidence type="ECO:0000256" key="3">
    <source>
        <dbReference type="ARBA" id="ARBA00022525"/>
    </source>
</evidence>
<comment type="caution">
    <text evidence="8">The sequence shown here is derived from an EMBL/GenBank/DDBJ whole genome shotgun (WGS) entry which is preliminary data.</text>
</comment>
<dbReference type="GO" id="GO:0005576">
    <property type="term" value="C:extracellular region"/>
    <property type="evidence" value="ECO:0007669"/>
    <property type="project" value="UniProtKB-SubCell"/>
</dbReference>
<dbReference type="Pfam" id="PF17065">
    <property type="entry name" value="UPF0669"/>
    <property type="match status" value="1"/>
</dbReference>
<evidence type="ECO:0000313" key="9">
    <source>
        <dbReference type="Proteomes" id="UP000502823"/>
    </source>
</evidence>
<dbReference type="PANTHER" id="PTHR31703:SF2">
    <property type="entry name" value="UPF0669 PROTEIN C6ORF120"/>
    <property type="match status" value="1"/>
</dbReference>
<reference evidence="9" key="1">
    <citation type="submission" date="2020-01" db="EMBL/GenBank/DDBJ databases">
        <title>Draft genome sequence of the Termite Coptotermes fromosanus.</title>
        <authorList>
            <person name="Itakura S."/>
            <person name="Yosikawa Y."/>
            <person name="Umezawa K."/>
        </authorList>
    </citation>
    <scope>NUCLEOTIDE SEQUENCE [LARGE SCALE GENOMIC DNA]</scope>
</reference>
<dbReference type="PANTHER" id="PTHR31703">
    <property type="entry name" value="UPF0669 PROTEIN C6ORF120"/>
    <property type="match status" value="1"/>
</dbReference>
<feature type="signal peptide" evidence="7">
    <location>
        <begin position="1"/>
        <end position="20"/>
    </location>
</feature>
<evidence type="ECO:0000256" key="6">
    <source>
        <dbReference type="SAM" id="MobiDB-lite"/>
    </source>
</evidence>
<evidence type="ECO:0000256" key="7">
    <source>
        <dbReference type="SAM" id="SignalP"/>
    </source>
</evidence>